<dbReference type="EnsemblMetazoa" id="ADIR014931-RA">
    <property type="protein sequence ID" value="ADIR014931-PA"/>
    <property type="gene ID" value="ADIR014931"/>
</dbReference>
<reference evidence="2" key="2">
    <citation type="submission" date="2020-05" db="UniProtKB">
        <authorList>
            <consortium name="EnsemblMetazoa"/>
        </authorList>
    </citation>
    <scope>IDENTIFICATION</scope>
    <source>
        <strain evidence="2">WRAIR2</strain>
    </source>
</reference>
<evidence type="ECO:0000313" key="2">
    <source>
        <dbReference type="EnsemblMetazoa" id="ADIR014931-PA"/>
    </source>
</evidence>
<accession>A0A182NYN7</accession>
<proteinExistence type="predicted"/>
<organism evidence="2 3">
    <name type="scientific">Anopheles dirus</name>
    <dbReference type="NCBI Taxonomy" id="7168"/>
    <lineage>
        <taxon>Eukaryota</taxon>
        <taxon>Metazoa</taxon>
        <taxon>Ecdysozoa</taxon>
        <taxon>Arthropoda</taxon>
        <taxon>Hexapoda</taxon>
        <taxon>Insecta</taxon>
        <taxon>Pterygota</taxon>
        <taxon>Neoptera</taxon>
        <taxon>Endopterygota</taxon>
        <taxon>Diptera</taxon>
        <taxon>Nematocera</taxon>
        <taxon>Culicoidea</taxon>
        <taxon>Culicidae</taxon>
        <taxon>Anophelinae</taxon>
        <taxon>Anopheles</taxon>
    </lineage>
</organism>
<protein>
    <submittedName>
        <fullName evidence="2">Uncharacterized protein</fullName>
    </submittedName>
</protein>
<feature type="compositionally biased region" description="Low complexity" evidence="1">
    <location>
        <begin position="90"/>
        <end position="99"/>
    </location>
</feature>
<feature type="region of interest" description="Disordered" evidence="1">
    <location>
        <begin position="90"/>
        <end position="117"/>
    </location>
</feature>
<reference evidence="3" key="1">
    <citation type="submission" date="2013-03" db="EMBL/GenBank/DDBJ databases">
        <title>The Genome Sequence of Anopheles dirus WRAIR2.</title>
        <authorList>
            <consortium name="The Broad Institute Genomics Platform"/>
            <person name="Neafsey D.E."/>
            <person name="Walton C."/>
            <person name="Walker B."/>
            <person name="Young S.K."/>
            <person name="Zeng Q."/>
            <person name="Gargeya S."/>
            <person name="Fitzgerald M."/>
            <person name="Haas B."/>
            <person name="Abouelleil A."/>
            <person name="Allen A.W."/>
            <person name="Alvarado L."/>
            <person name="Arachchi H.M."/>
            <person name="Berlin A.M."/>
            <person name="Chapman S.B."/>
            <person name="Gainer-Dewar J."/>
            <person name="Goldberg J."/>
            <person name="Griggs A."/>
            <person name="Gujja S."/>
            <person name="Hansen M."/>
            <person name="Howarth C."/>
            <person name="Imamovic A."/>
            <person name="Ireland A."/>
            <person name="Larimer J."/>
            <person name="McCowan C."/>
            <person name="Murphy C."/>
            <person name="Pearson M."/>
            <person name="Poon T.W."/>
            <person name="Priest M."/>
            <person name="Roberts A."/>
            <person name="Saif S."/>
            <person name="Shea T."/>
            <person name="Sisk P."/>
            <person name="Sykes S."/>
            <person name="Wortman J."/>
            <person name="Nusbaum C."/>
            <person name="Birren B."/>
        </authorList>
    </citation>
    <scope>NUCLEOTIDE SEQUENCE [LARGE SCALE GENOMIC DNA]</scope>
    <source>
        <strain evidence="3">WRAIR2</strain>
    </source>
</reference>
<evidence type="ECO:0000313" key="3">
    <source>
        <dbReference type="Proteomes" id="UP000075884"/>
    </source>
</evidence>
<evidence type="ECO:0000256" key="1">
    <source>
        <dbReference type="SAM" id="MobiDB-lite"/>
    </source>
</evidence>
<dbReference type="VEuPathDB" id="VectorBase:ADIR014931"/>
<dbReference type="Proteomes" id="UP000075884">
    <property type="component" value="Unassembled WGS sequence"/>
</dbReference>
<name>A0A182NYN7_9DIPT</name>
<dbReference type="PROSITE" id="PS51257">
    <property type="entry name" value="PROKAR_LIPOPROTEIN"/>
    <property type="match status" value="1"/>
</dbReference>
<dbReference type="AlphaFoldDB" id="A0A182NYN7"/>
<keyword evidence="3" id="KW-1185">Reference proteome</keyword>
<sequence>MHTNRHGNEVELRVNAFGWFGSSCGCWCWLCVPSSGTTASGAFGCSSSAYRLAAFAWRAIRRRSDLVIHSDIANDCSLTADDETKLTVSWSSSSSSSSSRPNPHGGSSLAGVTGGTGFVPPRPAKPIAAAAAVAAA</sequence>